<sequence length="64" mass="6800">MTTDRERFAEALAIDKLHGDRARLFVAQRIGAFALAGDAGGVTRFNAIACRLDVLIAAGRLANA</sequence>
<evidence type="ECO:0000313" key="1">
    <source>
        <dbReference type="EMBL" id="SNS95665.1"/>
    </source>
</evidence>
<dbReference type="AlphaFoldDB" id="A0A239IQ25"/>
<name>A0A239IQ25_9SPHN</name>
<protein>
    <submittedName>
        <fullName evidence="1">Uncharacterized protein</fullName>
    </submittedName>
</protein>
<organism evidence="1 2">
    <name type="scientific">Edaphosphingomonas laterariae</name>
    <dbReference type="NCBI Taxonomy" id="861865"/>
    <lineage>
        <taxon>Bacteria</taxon>
        <taxon>Pseudomonadati</taxon>
        <taxon>Pseudomonadota</taxon>
        <taxon>Alphaproteobacteria</taxon>
        <taxon>Sphingomonadales</taxon>
        <taxon>Rhizorhabdaceae</taxon>
        <taxon>Edaphosphingomonas</taxon>
    </lineage>
</organism>
<dbReference type="InterPro" id="IPR054234">
    <property type="entry name" value="DUF6961"/>
</dbReference>
<dbReference type="OrthoDB" id="7363783at2"/>
<proteinExistence type="predicted"/>
<keyword evidence="2" id="KW-1185">Reference proteome</keyword>
<gene>
    <name evidence="1" type="ORF">SAMN06295912_12628</name>
</gene>
<accession>A0A239IQ25</accession>
<dbReference type="Proteomes" id="UP000198281">
    <property type="component" value="Unassembled WGS sequence"/>
</dbReference>
<dbReference type="EMBL" id="FZOS01000026">
    <property type="protein sequence ID" value="SNS95665.1"/>
    <property type="molecule type" value="Genomic_DNA"/>
</dbReference>
<dbReference type="RefSeq" id="WP_089220779.1">
    <property type="nucleotide sequence ID" value="NZ_FZOS01000026.1"/>
</dbReference>
<reference evidence="2" key="1">
    <citation type="submission" date="2017-06" db="EMBL/GenBank/DDBJ databases">
        <authorList>
            <person name="Varghese N."/>
            <person name="Submissions S."/>
        </authorList>
    </citation>
    <scope>NUCLEOTIDE SEQUENCE [LARGE SCALE GENOMIC DNA]</scope>
    <source>
        <strain evidence="2">LNB2</strain>
    </source>
</reference>
<evidence type="ECO:0000313" key="2">
    <source>
        <dbReference type="Proteomes" id="UP000198281"/>
    </source>
</evidence>
<dbReference type="Pfam" id="PF22284">
    <property type="entry name" value="DUF6961"/>
    <property type="match status" value="1"/>
</dbReference>